<reference evidence="2" key="1">
    <citation type="submission" date="2025-08" db="UniProtKB">
        <authorList>
            <consortium name="RefSeq"/>
        </authorList>
    </citation>
    <scope>IDENTIFICATION</scope>
    <source>
        <tissue evidence="2">Whole body</tissue>
    </source>
</reference>
<organism evidence="1 2">
    <name type="scientific">Sipha flava</name>
    <name type="common">yellow sugarcane aphid</name>
    <dbReference type="NCBI Taxonomy" id="143950"/>
    <lineage>
        <taxon>Eukaryota</taxon>
        <taxon>Metazoa</taxon>
        <taxon>Ecdysozoa</taxon>
        <taxon>Arthropoda</taxon>
        <taxon>Hexapoda</taxon>
        <taxon>Insecta</taxon>
        <taxon>Pterygota</taxon>
        <taxon>Neoptera</taxon>
        <taxon>Paraneoptera</taxon>
        <taxon>Hemiptera</taxon>
        <taxon>Sternorrhyncha</taxon>
        <taxon>Aphidomorpha</taxon>
        <taxon>Aphidoidea</taxon>
        <taxon>Aphididae</taxon>
        <taxon>Sipha</taxon>
    </lineage>
</organism>
<proteinExistence type="predicted"/>
<gene>
    <name evidence="2" type="primary">LOC112693533</name>
</gene>
<dbReference type="GeneID" id="112693533"/>
<accession>A0A8B8GN53</accession>
<dbReference type="AlphaFoldDB" id="A0A8B8GN53"/>
<name>A0A8B8GN53_9HEMI</name>
<protein>
    <submittedName>
        <fullName evidence="2">Uncharacterized protein LOC112693533</fullName>
    </submittedName>
</protein>
<evidence type="ECO:0000313" key="1">
    <source>
        <dbReference type="Proteomes" id="UP000694846"/>
    </source>
</evidence>
<dbReference type="Proteomes" id="UP000694846">
    <property type="component" value="Unplaced"/>
</dbReference>
<keyword evidence="1" id="KW-1185">Reference proteome</keyword>
<evidence type="ECO:0000313" key="2">
    <source>
        <dbReference type="RefSeq" id="XP_025424425.1"/>
    </source>
</evidence>
<dbReference type="RefSeq" id="XP_025424425.1">
    <property type="nucleotide sequence ID" value="XM_025568640.1"/>
</dbReference>
<sequence>MSNREKDISALSNVYATTTCARVQSSYRTGNGNQLHDCCPYTADFLGISDPALKRLRTDIVESTAGRTVYTLFKRFLCTQEKVLIRTTFSQQKLTIFCEHFSPK</sequence>